<gene>
    <name evidence="2" type="ORF">EZS28_036057</name>
</gene>
<dbReference type="Proteomes" id="UP000324800">
    <property type="component" value="Unassembled WGS sequence"/>
</dbReference>
<name>A0A5J4UFS2_9EUKA</name>
<evidence type="ECO:0000313" key="2">
    <source>
        <dbReference type="EMBL" id="KAA6368415.1"/>
    </source>
</evidence>
<dbReference type="AlphaFoldDB" id="A0A5J4UFS2"/>
<dbReference type="EMBL" id="SNRW01017377">
    <property type="protein sequence ID" value="KAA6368415.1"/>
    <property type="molecule type" value="Genomic_DNA"/>
</dbReference>
<organism evidence="2 3">
    <name type="scientific">Streblomastix strix</name>
    <dbReference type="NCBI Taxonomy" id="222440"/>
    <lineage>
        <taxon>Eukaryota</taxon>
        <taxon>Metamonada</taxon>
        <taxon>Preaxostyla</taxon>
        <taxon>Oxymonadida</taxon>
        <taxon>Streblomastigidae</taxon>
        <taxon>Streblomastix</taxon>
    </lineage>
</organism>
<reference evidence="2 3" key="1">
    <citation type="submission" date="2019-03" db="EMBL/GenBank/DDBJ databases">
        <title>Single cell metagenomics reveals metabolic interactions within the superorganism composed of flagellate Streblomastix strix and complex community of Bacteroidetes bacteria on its surface.</title>
        <authorList>
            <person name="Treitli S.C."/>
            <person name="Kolisko M."/>
            <person name="Husnik F."/>
            <person name="Keeling P."/>
            <person name="Hampl V."/>
        </authorList>
    </citation>
    <scope>NUCLEOTIDE SEQUENCE [LARGE SCALE GENOMIC DNA]</scope>
    <source>
        <strain evidence="2">ST1C</strain>
    </source>
</reference>
<sequence length="324" mass="37530">MSRQQEQQQLRHSNRNSKDVRRMGGVRRMRIAENEARKMKIKEENLEISLNNQEVAVPNRLLEKIGLMEQDRRGESGEERSWSGLERQGSEIIVRQISKDNRGEESKETIGYILTRTDEGSQRQHCRTGVGERIIEQEPIVYKTQDQLQIQQDYELEISEQSSKWNPHQDGRCERDNGFVGDGRFSDNAGSRRSIPSYKGNTRTEQVFQFSFQGQGLPMQRTAIRVHSEPSYILSNPESSSQCNQRAAPNQDRDVYGRPIINWQELTKTRVRYNQDSGYTQGSRLEDRGKQMQDGSEDDIRVLMMALGYSKLNSYNAIYKKEGD</sequence>
<accession>A0A5J4UFS2</accession>
<feature type="region of interest" description="Disordered" evidence="1">
    <location>
        <begin position="274"/>
        <end position="296"/>
    </location>
</feature>
<feature type="region of interest" description="Disordered" evidence="1">
    <location>
        <begin position="178"/>
        <end position="198"/>
    </location>
</feature>
<feature type="region of interest" description="Disordered" evidence="1">
    <location>
        <begin position="1"/>
        <end position="28"/>
    </location>
</feature>
<evidence type="ECO:0000256" key="1">
    <source>
        <dbReference type="SAM" id="MobiDB-lite"/>
    </source>
</evidence>
<feature type="compositionally biased region" description="Polar residues" evidence="1">
    <location>
        <begin position="1"/>
        <end position="11"/>
    </location>
</feature>
<feature type="compositionally biased region" description="Polar residues" evidence="1">
    <location>
        <begin position="274"/>
        <end position="283"/>
    </location>
</feature>
<comment type="caution">
    <text evidence="2">The sequence shown here is derived from an EMBL/GenBank/DDBJ whole genome shotgun (WGS) entry which is preliminary data.</text>
</comment>
<protein>
    <submittedName>
        <fullName evidence="2">Uncharacterized protein</fullName>
    </submittedName>
</protein>
<evidence type="ECO:0000313" key="3">
    <source>
        <dbReference type="Proteomes" id="UP000324800"/>
    </source>
</evidence>
<proteinExistence type="predicted"/>